<evidence type="ECO:0000256" key="5">
    <source>
        <dbReference type="ARBA" id="ARBA00022989"/>
    </source>
</evidence>
<feature type="transmembrane region" description="Helical" evidence="8">
    <location>
        <begin position="135"/>
        <end position="154"/>
    </location>
</feature>
<comment type="caution">
    <text evidence="9">The sequence shown here is derived from an EMBL/GenBank/DDBJ whole genome shotgun (WGS) entry which is preliminary data.</text>
</comment>
<dbReference type="PANTHER" id="PTHR23513:SF9">
    <property type="entry name" value="ENTEROBACTIN EXPORTER ENTS"/>
    <property type="match status" value="1"/>
</dbReference>
<keyword evidence="10" id="KW-1185">Reference proteome</keyword>
<evidence type="ECO:0000256" key="8">
    <source>
        <dbReference type="SAM" id="Phobius"/>
    </source>
</evidence>
<evidence type="ECO:0000313" key="9">
    <source>
        <dbReference type="EMBL" id="RRN44574.1"/>
    </source>
</evidence>
<keyword evidence="5 8" id="KW-1133">Transmembrane helix</keyword>
<dbReference type="GO" id="GO:0022857">
    <property type="term" value="F:transmembrane transporter activity"/>
    <property type="evidence" value="ECO:0007669"/>
    <property type="project" value="InterPro"/>
</dbReference>
<dbReference type="InterPro" id="IPR036259">
    <property type="entry name" value="MFS_trans_sf"/>
</dbReference>
<dbReference type="CDD" id="cd06173">
    <property type="entry name" value="MFS_MefA_like"/>
    <property type="match status" value="1"/>
</dbReference>
<dbReference type="PANTHER" id="PTHR23513">
    <property type="entry name" value="INTEGRAL MEMBRANE EFFLUX PROTEIN-RELATED"/>
    <property type="match status" value="1"/>
</dbReference>
<feature type="transmembrane region" description="Helical" evidence="8">
    <location>
        <begin position="166"/>
        <end position="187"/>
    </location>
</feature>
<dbReference type="AlphaFoldDB" id="A0A426FPJ1"/>
<reference evidence="9 10" key="1">
    <citation type="submission" date="2018-11" db="EMBL/GenBank/DDBJ databases">
        <title>Genome sequencing of Lautropia sp. KCOM 2505 (= ChDC F240).</title>
        <authorList>
            <person name="Kook J.-K."/>
            <person name="Park S.-N."/>
            <person name="Lim Y.K."/>
        </authorList>
    </citation>
    <scope>NUCLEOTIDE SEQUENCE [LARGE SCALE GENOMIC DNA]</scope>
    <source>
        <strain evidence="9 10">KCOM 2505</strain>
    </source>
</reference>
<feature type="transmembrane region" description="Helical" evidence="8">
    <location>
        <begin position="363"/>
        <end position="382"/>
    </location>
</feature>
<feature type="transmembrane region" description="Helical" evidence="8">
    <location>
        <begin position="302"/>
        <end position="320"/>
    </location>
</feature>
<gene>
    <name evidence="9" type="ORF">EHV23_15005</name>
</gene>
<dbReference type="Proteomes" id="UP000270261">
    <property type="component" value="Unassembled WGS sequence"/>
</dbReference>
<dbReference type="EMBL" id="RRUE01000002">
    <property type="protein sequence ID" value="RRN44574.1"/>
    <property type="molecule type" value="Genomic_DNA"/>
</dbReference>
<evidence type="ECO:0000256" key="1">
    <source>
        <dbReference type="ARBA" id="ARBA00004651"/>
    </source>
</evidence>
<feature type="transmembrane region" description="Helical" evidence="8">
    <location>
        <begin position="60"/>
        <end position="81"/>
    </location>
</feature>
<name>A0A426FPJ1_9BURK</name>
<accession>A0A426FPJ1</accession>
<feature type="region of interest" description="Disordered" evidence="7">
    <location>
        <begin position="1"/>
        <end position="20"/>
    </location>
</feature>
<evidence type="ECO:0000256" key="3">
    <source>
        <dbReference type="ARBA" id="ARBA00022475"/>
    </source>
</evidence>
<keyword evidence="3" id="KW-1003">Cell membrane</keyword>
<evidence type="ECO:0000256" key="7">
    <source>
        <dbReference type="SAM" id="MobiDB-lite"/>
    </source>
</evidence>
<feature type="transmembrane region" description="Helical" evidence="8">
    <location>
        <begin position="326"/>
        <end position="351"/>
    </location>
</feature>
<feature type="transmembrane region" description="Helical" evidence="8">
    <location>
        <begin position="93"/>
        <end position="115"/>
    </location>
</feature>
<feature type="transmembrane region" description="Helical" evidence="8">
    <location>
        <begin position="275"/>
        <end position="295"/>
    </location>
</feature>
<keyword evidence="6 8" id="KW-0472">Membrane</keyword>
<dbReference type="InterPro" id="IPR011701">
    <property type="entry name" value="MFS"/>
</dbReference>
<protein>
    <submittedName>
        <fullName evidence="9">MFS transporter</fullName>
    </submittedName>
</protein>
<organism evidence="9 10">
    <name type="scientific">Lautropia dentalis</name>
    <dbReference type="NCBI Taxonomy" id="2490857"/>
    <lineage>
        <taxon>Bacteria</taxon>
        <taxon>Pseudomonadati</taxon>
        <taxon>Pseudomonadota</taxon>
        <taxon>Betaproteobacteria</taxon>
        <taxon>Burkholderiales</taxon>
        <taxon>Burkholderiaceae</taxon>
        <taxon>Lautropia</taxon>
    </lineage>
</organism>
<dbReference type="RefSeq" id="WP_125096764.1">
    <property type="nucleotide sequence ID" value="NZ_RRUE01000002.1"/>
</dbReference>
<evidence type="ECO:0000256" key="6">
    <source>
        <dbReference type="ARBA" id="ARBA00023136"/>
    </source>
</evidence>
<feature type="transmembrane region" description="Helical" evidence="8">
    <location>
        <begin position="241"/>
        <end position="263"/>
    </location>
</feature>
<sequence length="424" mass="44941">MKAVAPDGSATECSSERNVGTEGPWRLRFWSIFVGQGASLVGSSITQFVLLWWITDTTQSASALGTAGLAAMLPQALLGPFGGVFADRHNRQLIMMLSDLISAACVLMLIIQFEYGEVQLSHVYAIMAIRSAMQAFQMPASMASVAMLVPPGFIPRVTGINQIIQGLTMIGAAPLGALVISVLPLKYALGIDVFTVVFGIVPLLFVTVPQFGIKEGRKAKILTQMRDGVLRVWSNKGLRGLYILIVSAAFFIMPLVTMIPLLVKVYYHGDASRLALFESMFGFGSIVGGGVYAAIAPKRRVPWVLGGLAVCCLGLAVASIMPAELYLVSVGLWFLSASANTIGNGAFIALLQIVVSNDFQGRAISLMTTMTGIAAPVGLAVATPLGHVVGVQNLFVGLSLCAFLVMVSGFLFSGMRDLDRRAGG</sequence>
<comment type="subcellular location">
    <subcellularLocation>
        <location evidence="1">Cell membrane</location>
        <topology evidence="1">Multi-pass membrane protein</topology>
    </subcellularLocation>
</comment>
<feature type="transmembrane region" description="Helical" evidence="8">
    <location>
        <begin position="29"/>
        <end position="54"/>
    </location>
</feature>
<dbReference type="OrthoDB" id="9775268at2"/>
<evidence type="ECO:0000313" key="10">
    <source>
        <dbReference type="Proteomes" id="UP000270261"/>
    </source>
</evidence>
<evidence type="ECO:0000256" key="4">
    <source>
        <dbReference type="ARBA" id="ARBA00022692"/>
    </source>
</evidence>
<evidence type="ECO:0000256" key="2">
    <source>
        <dbReference type="ARBA" id="ARBA00022448"/>
    </source>
</evidence>
<dbReference type="SUPFAM" id="SSF103473">
    <property type="entry name" value="MFS general substrate transporter"/>
    <property type="match status" value="1"/>
</dbReference>
<keyword evidence="4 8" id="KW-0812">Transmembrane</keyword>
<proteinExistence type="predicted"/>
<feature type="transmembrane region" description="Helical" evidence="8">
    <location>
        <begin position="394"/>
        <end position="412"/>
    </location>
</feature>
<dbReference type="Gene3D" id="1.20.1250.20">
    <property type="entry name" value="MFS general substrate transporter like domains"/>
    <property type="match status" value="1"/>
</dbReference>
<feature type="transmembrane region" description="Helical" evidence="8">
    <location>
        <begin position="193"/>
        <end position="213"/>
    </location>
</feature>
<keyword evidence="2" id="KW-0813">Transport</keyword>
<dbReference type="GO" id="GO:0005886">
    <property type="term" value="C:plasma membrane"/>
    <property type="evidence" value="ECO:0007669"/>
    <property type="project" value="UniProtKB-SubCell"/>
</dbReference>
<dbReference type="Pfam" id="PF07690">
    <property type="entry name" value="MFS_1"/>
    <property type="match status" value="1"/>
</dbReference>